<gene>
    <name evidence="1" type="ORF">BV98_001324</name>
</gene>
<comment type="caution">
    <text evidence="1">The sequence shown here is derived from an EMBL/GenBank/DDBJ whole genome shotgun (WGS) entry which is preliminary data.</text>
</comment>
<reference evidence="1" key="1">
    <citation type="submission" date="2014-08" db="EMBL/GenBank/DDBJ databases">
        <title>Draft genome sequences of Sphingobium herbicidovorans.</title>
        <authorList>
            <person name="Gan H.M."/>
            <person name="Gan H.Y."/>
            <person name="Savka M.A."/>
        </authorList>
    </citation>
    <scope>NUCLEOTIDE SEQUENCE [LARGE SCALE GENOMIC DNA]</scope>
    <source>
        <strain evidence="1">NBRC 16415</strain>
    </source>
</reference>
<evidence type="ECO:0008006" key="3">
    <source>
        <dbReference type="Google" id="ProtNLM"/>
    </source>
</evidence>
<evidence type="ECO:0000313" key="1">
    <source>
        <dbReference type="EMBL" id="KFG90793.1"/>
    </source>
</evidence>
<proteinExistence type="predicted"/>
<dbReference type="Pfam" id="PF12244">
    <property type="entry name" value="DUF3606"/>
    <property type="match status" value="1"/>
</dbReference>
<accession>A0A086PBM5</accession>
<dbReference type="InterPro" id="IPR022037">
    <property type="entry name" value="DUF3606"/>
</dbReference>
<dbReference type="RefSeq" id="WP_037463842.1">
    <property type="nucleotide sequence ID" value="NZ_BCZD01000038.1"/>
</dbReference>
<evidence type="ECO:0000313" key="2">
    <source>
        <dbReference type="Proteomes" id="UP000024284"/>
    </source>
</evidence>
<organism evidence="1 2">
    <name type="scientific">Sphingobium herbicidovorans (strain ATCC 700291 / DSM 11019 / CCUG 56400 / KCTC 2939 / LMG 18315 / NBRC 16415 / MH)</name>
    <name type="common">Sphingomonas herbicidovorans</name>
    <dbReference type="NCBI Taxonomy" id="1219045"/>
    <lineage>
        <taxon>Bacteria</taxon>
        <taxon>Pseudomonadati</taxon>
        <taxon>Pseudomonadota</taxon>
        <taxon>Alphaproteobacteria</taxon>
        <taxon>Sphingomonadales</taxon>
        <taxon>Sphingomonadaceae</taxon>
        <taxon>Sphingobium</taxon>
    </lineage>
</organism>
<dbReference type="OrthoDB" id="8087200at2"/>
<protein>
    <recommendedName>
        <fullName evidence="3">DUF3606 domain-containing protein</fullName>
    </recommendedName>
</protein>
<name>A0A086PBM5_SPHHM</name>
<dbReference type="Proteomes" id="UP000024284">
    <property type="component" value="Unassembled WGS sequence"/>
</dbReference>
<dbReference type="EMBL" id="JFZA02000010">
    <property type="protein sequence ID" value="KFG90793.1"/>
    <property type="molecule type" value="Genomic_DNA"/>
</dbReference>
<sequence>MADSKSKRGGADRRQVAAGEGYEVSYFARKHGITSDQARDIIKKVGNDREKLNAAAEKMKGK</sequence>
<dbReference type="AlphaFoldDB" id="A0A086PBM5"/>
<keyword evidence="2" id="KW-1185">Reference proteome</keyword>
<dbReference type="PATRIC" id="fig|1219045.3.peg.1357"/>